<dbReference type="InterPro" id="IPR055348">
    <property type="entry name" value="DctQ"/>
</dbReference>
<dbReference type="RefSeq" id="WP_008593465.1">
    <property type="nucleotide sequence ID" value="NZ_AMRM01000002.1"/>
</dbReference>
<feature type="transmembrane region" description="Helical" evidence="9">
    <location>
        <begin position="129"/>
        <end position="149"/>
    </location>
</feature>
<comment type="similarity">
    <text evidence="8 9">Belongs to the TRAP transporter small permease family.</text>
</comment>
<feature type="transmembrane region" description="Helical" evidence="9">
    <location>
        <begin position="12"/>
        <end position="33"/>
    </location>
</feature>
<evidence type="ECO:0000313" key="11">
    <source>
        <dbReference type="EMBL" id="EKF20449.1"/>
    </source>
</evidence>
<proteinExistence type="inferred from homology"/>
<dbReference type="OrthoDB" id="7843639at2"/>
<dbReference type="GO" id="GO:0015740">
    <property type="term" value="P:C4-dicarboxylate transport"/>
    <property type="evidence" value="ECO:0007669"/>
    <property type="project" value="TreeGrafter"/>
</dbReference>
<comment type="subunit">
    <text evidence="9">The complex comprises the extracytoplasmic solute receptor protein and the two transmembrane proteins.</text>
</comment>
<comment type="subcellular location">
    <subcellularLocation>
        <location evidence="1 9">Cell inner membrane</location>
        <topology evidence="1 9">Multi-pass membrane protein</topology>
    </subcellularLocation>
</comment>
<evidence type="ECO:0000256" key="6">
    <source>
        <dbReference type="ARBA" id="ARBA00022989"/>
    </source>
</evidence>
<comment type="caution">
    <text evidence="11">The sequence shown here is derived from an EMBL/GenBank/DDBJ whole genome shotgun (WGS) entry which is preliminary data.</text>
</comment>
<organism evidence="11 12">
    <name type="scientific">Nitratireductor pacificus pht-3B</name>
    <dbReference type="NCBI Taxonomy" id="391937"/>
    <lineage>
        <taxon>Bacteria</taxon>
        <taxon>Pseudomonadati</taxon>
        <taxon>Pseudomonadota</taxon>
        <taxon>Alphaproteobacteria</taxon>
        <taxon>Hyphomicrobiales</taxon>
        <taxon>Phyllobacteriaceae</taxon>
        <taxon>Nitratireductor</taxon>
    </lineage>
</organism>
<feature type="transmembrane region" description="Helical" evidence="9">
    <location>
        <begin position="90"/>
        <end position="109"/>
    </location>
</feature>
<dbReference type="eggNOG" id="COG3090">
    <property type="taxonomic scope" value="Bacteria"/>
</dbReference>
<protein>
    <recommendedName>
        <fullName evidence="9">TRAP transporter small permease protein</fullName>
    </recommendedName>
</protein>
<dbReference type="Proteomes" id="UP000006786">
    <property type="component" value="Unassembled WGS sequence"/>
</dbReference>
<keyword evidence="7 9" id="KW-0472">Membrane</keyword>
<accession>K2LRP4</accession>
<gene>
    <name evidence="11" type="ORF">NA2_01654</name>
</gene>
<evidence type="ECO:0000256" key="8">
    <source>
        <dbReference type="ARBA" id="ARBA00038436"/>
    </source>
</evidence>
<evidence type="ECO:0000256" key="9">
    <source>
        <dbReference type="RuleBase" id="RU369079"/>
    </source>
</evidence>
<feature type="domain" description="Tripartite ATP-independent periplasmic transporters DctQ component" evidence="10">
    <location>
        <begin position="24"/>
        <end position="150"/>
    </location>
</feature>
<keyword evidence="3" id="KW-1003">Cell membrane</keyword>
<dbReference type="EMBL" id="AMRM01000002">
    <property type="protein sequence ID" value="EKF20449.1"/>
    <property type="molecule type" value="Genomic_DNA"/>
</dbReference>
<keyword evidence="5 9" id="KW-0812">Transmembrane</keyword>
<keyword evidence="4 9" id="KW-0997">Cell inner membrane</keyword>
<evidence type="ECO:0000256" key="5">
    <source>
        <dbReference type="ARBA" id="ARBA00022692"/>
    </source>
</evidence>
<sequence length="165" mass="18776">MLPRIYRLLGSAENSAAILLISALALVVFLQFFTRYVLNASFGWTEEVARYLMIATSFLGAAISVRHGTQLRIELFEKWFGRNAANWAERYVILPVNIATFSWITFYGWELASRTRRSMTMVDLPLTTLYWPVVGFFALMVLHSVVHVFTGTPRPDFSAEEGASR</sequence>
<dbReference type="AlphaFoldDB" id="K2LRP4"/>
<dbReference type="Pfam" id="PF04290">
    <property type="entry name" value="DctQ"/>
    <property type="match status" value="1"/>
</dbReference>
<dbReference type="InterPro" id="IPR007387">
    <property type="entry name" value="TRAP_DctQ"/>
</dbReference>
<dbReference type="GO" id="GO:0005886">
    <property type="term" value="C:plasma membrane"/>
    <property type="evidence" value="ECO:0007669"/>
    <property type="project" value="UniProtKB-SubCell"/>
</dbReference>
<feature type="transmembrane region" description="Helical" evidence="9">
    <location>
        <begin position="48"/>
        <end position="69"/>
    </location>
</feature>
<dbReference type="PANTHER" id="PTHR35011">
    <property type="entry name" value="2,3-DIKETO-L-GULONATE TRAP TRANSPORTER SMALL PERMEASE PROTEIN YIAM"/>
    <property type="match status" value="1"/>
</dbReference>
<evidence type="ECO:0000256" key="2">
    <source>
        <dbReference type="ARBA" id="ARBA00022448"/>
    </source>
</evidence>
<dbReference type="PANTHER" id="PTHR35011:SF11">
    <property type="entry name" value="TRAP TRANSPORTER SMALL PERMEASE PROTEIN"/>
    <property type="match status" value="1"/>
</dbReference>
<keyword evidence="6 9" id="KW-1133">Transmembrane helix</keyword>
<comment type="function">
    <text evidence="9">Part of the tripartite ATP-independent periplasmic (TRAP) transport system.</text>
</comment>
<keyword evidence="2 9" id="KW-0813">Transport</keyword>
<reference evidence="11 12" key="1">
    <citation type="journal article" date="2012" name="J. Bacteriol.">
        <title>Genome Sequence of Nitratireductor pacificus Type Strain pht-3B.</title>
        <authorList>
            <person name="Lai Q."/>
            <person name="Li G."/>
            <person name="Shao Z."/>
        </authorList>
    </citation>
    <scope>NUCLEOTIDE SEQUENCE [LARGE SCALE GENOMIC DNA]</scope>
    <source>
        <strain evidence="12">pht-3B</strain>
    </source>
</reference>
<dbReference type="PATRIC" id="fig|391937.3.peg.343"/>
<evidence type="ECO:0000313" key="12">
    <source>
        <dbReference type="Proteomes" id="UP000006786"/>
    </source>
</evidence>
<keyword evidence="12" id="KW-1185">Reference proteome</keyword>
<evidence type="ECO:0000256" key="4">
    <source>
        <dbReference type="ARBA" id="ARBA00022519"/>
    </source>
</evidence>
<evidence type="ECO:0000256" key="1">
    <source>
        <dbReference type="ARBA" id="ARBA00004429"/>
    </source>
</evidence>
<evidence type="ECO:0000256" key="7">
    <source>
        <dbReference type="ARBA" id="ARBA00023136"/>
    </source>
</evidence>
<dbReference type="GO" id="GO:0022857">
    <property type="term" value="F:transmembrane transporter activity"/>
    <property type="evidence" value="ECO:0007669"/>
    <property type="project" value="UniProtKB-UniRule"/>
</dbReference>
<name>K2LRP4_9HYPH</name>
<dbReference type="STRING" id="391937.NA2_01654"/>
<evidence type="ECO:0000256" key="3">
    <source>
        <dbReference type="ARBA" id="ARBA00022475"/>
    </source>
</evidence>
<evidence type="ECO:0000259" key="10">
    <source>
        <dbReference type="Pfam" id="PF04290"/>
    </source>
</evidence>